<sequence>MVTDVAKGLTIGAEAKDMGKSFNLSETAPTAGTIPTSTRYSSDRSDIAYHFKGIYPFREGRDGNPTTFPSKKKVAAMHFKRNVVAKKLGAERGRGRERGCNYTLEYAIRKVQDKREGLELHGLHQLLVYADDVNMLGENPQTIRENTRILLEASKEIGLEVNPEKTNPTFIDIYDVVQRAATRGNPRVGTYTETILSDPGMGIRRGLVDKASARIAENPGSNPGAGDNFSLFHYSFIVKGGTETERIESGIGAGIRCGLVDKASTRRAENPGSSPDAGENFSPPHPSFIILNK</sequence>
<proteinExistence type="predicted"/>
<gene>
    <name evidence="2" type="ORF">ANN_07862</name>
</gene>
<accession>A0ABQ8SZS8</accession>
<dbReference type="EMBL" id="JAJSOF020000017">
    <property type="protein sequence ID" value="KAJ4439734.1"/>
    <property type="molecule type" value="Genomic_DNA"/>
</dbReference>
<evidence type="ECO:0000313" key="2">
    <source>
        <dbReference type="EMBL" id="KAJ4439734.1"/>
    </source>
</evidence>
<evidence type="ECO:0000313" key="3">
    <source>
        <dbReference type="Proteomes" id="UP001148838"/>
    </source>
</evidence>
<protein>
    <recommendedName>
        <fullName evidence="4">Reverse transcriptase domain-containing protein</fullName>
    </recommendedName>
</protein>
<dbReference type="Proteomes" id="UP001148838">
    <property type="component" value="Unassembled WGS sequence"/>
</dbReference>
<feature type="region of interest" description="Disordered" evidence="1">
    <location>
        <begin position="266"/>
        <end position="286"/>
    </location>
</feature>
<keyword evidence="3" id="KW-1185">Reference proteome</keyword>
<comment type="caution">
    <text evidence="2">The sequence shown here is derived from an EMBL/GenBank/DDBJ whole genome shotgun (WGS) entry which is preliminary data.</text>
</comment>
<organism evidence="2 3">
    <name type="scientific">Periplaneta americana</name>
    <name type="common">American cockroach</name>
    <name type="synonym">Blatta americana</name>
    <dbReference type="NCBI Taxonomy" id="6978"/>
    <lineage>
        <taxon>Eukaryota</taxon>
        <taxon>Metazoa</taxon>
        <taxon>Ecdysozoa</taxon>
        <taxon>Arthropoda</taxon>
        <taxon>Hexapoda</taxon>
        <taxon>Insecta</taxon>
        <taxon>Pterygota</taxon>
        <taxon>Neoptera</taxon>
        <taxon>Polyneoptera</taxon>
        <taxon>Dictyoptera</taxon>
        <taxon>Blattodea</taxon>
        <taxon>Blattoidea</taxon>
        <taxon>Blattidae</taxon>
        <taxon>Blattinae</taxon>
        <taxon>Periplaneta</taxon>
    </lineage>
</organism>
<reference evidence="2 3" key="1">
    <citation type="journal article" date="2022" name="Allergy">
        <title>Genome assembly and annotation of Periplaneta americana reveal a comprehensive cockroach allergen profile.</title>
        <authorList>
            <person name="Wang L."/>
            <person name="Xiong Q."/>
            <person name="Saelim N."/>
            <person name="Wang L."/>
            <person name="Nong W."/>
            <person name="Wan A.T."/>
            <person name="Shi M."/>
            <person name="Liu X."/>
            <person name="Cao Q."/>
            <person name="Hui J.H.L."/>
            <person name="Sookrung N."/>
            <person name="Leung T.F."/>
            <person name="Tungtrongchitr A."/>
            <person name="Tsui S.K.W."/>
        </authorList>
    </citation>
    <scope>NUCLEOTIDE SEQUENCE [LARGE SCALE GENOMIC DNA]</scope>
    <source>
        <strain evidence="2">PWHHKU_190912</strain>
    </source>
</reference>
<name>A0ABQ8SZS8_PERAM</name>
<evidence type="ECO:0008006" key="4">
    <source>
        <dbReference type="Google" id="ProtNLM"/>
    </source>
</evidence>
<evidence type="ECO:0000256" key="1">
    <source>
        <dbReference type="SAM" id="MobiDB-lite"/>
    </source>
</evidence>